<dbReference type="EMBL" id="NFII01000011">
    <property type="protein sequence ID" value="OUO00473.1"/>
    <property type="molecule type" value="Genomic_DNA"/>
</dbReference>
<reference evidence="2" key="1">
    <citation type="submission" date="2017-04" db="EMBL/GenBank/DDBJ databases">
        <title>Function of individual gut microbiota members based on whole genome sequencing of pure cultures obtained from chicken caecum.</title>
        <authorList>
            <person name="Medvecky M."/>
            <person name="Cejkova D."/>
            <person name="Polansky O."/>
            <person name="Karasova D."/>
            <person name="Kubasova T."/>
            <person name="Cizek A."/>
            <person name="Rychlik I."/>
        </authorList>
    </citation>
    <scope>NUCLEOTIDE SEQUENCE [LARGE SCALE GENOMIC DNA]</scope>
    <source>
        <strain evidence="2">An43</strain>
    </source>
</reference>
<proteinExistence type="predicted"/>
<organism evidence="1 2">
    <name type="scientific">Bacteroides clarus</name>
    <dbReference type="NCBI Taxonomy" id="626929"/>
    <lineage>
        <taxon>Bacteria</taxon>
        <taxon>Pseudomonadati</taxon>
        <taxon>Bacteroidota</taxon>
        <taxon>Bacteroidia</taxon>
        <taxon>Bacteroidales</taxon>
        <taxon>Bacteroidaceae</taxon>
        <taxon>Bacteroides</taxon>
    </lineage>
</organism>
<gene>
    <name evidence="1" type="ORF">B5F97_12110</name>
</gene>
<dbReference type="Proteomes" id="UP000195386">
    <property type="component" value="Unassembled WGS sequence"/>
</dbReference>
<accession>A0A1Y3YRI4</accession>
<dbReference type="AlphaFoldDB" id="A0A1Y3YRI4"/>
<evidence type="ECO:0000313" key="1">
    <source>
        <dbReference type="EMBL" id="OUO00473.1"/>
    </source>
</evidence>
<name>A0A1Y3YRI4_9BACE</name>
<dbReference type="RefSeq" id="WP_087426433.1">
    <property type="nucleotide sequence ID" value="NZ_NFII01000011.1"/>
</dbReference>
<protein>
    <submittedName>
        <fullName evidence="1">Uncharacterized protein</fullName>
    </submittedName>
</protein>
<sequence length="183" mass="21932">MKEIEMYPGVNIDYAYEQLKKYKQETGEDCYCKFNDKELYSSETLDEMYLKVTRKTKAKFDKDLQDEHNEYLRKETEFRAKIPQLIIEYRQRARGIIPDKNLEYWDKIVPIRLNDLYKGIELDCLLELISELNTDRPKEERFKNCLQMFIKQGHSGMSAGLMFSGLYRFHDLGAQLVDYIKEH</sequence>
<comment type="caution">
    <text evidence="1">The sequence shown here is derived from an EMBL/GenBank/DDBJ whole genome shotgun (WGS) entry which is preliminary data.</text>
</comment>
<evidence type="ECO:0000313" key="2">
    <source>
        <dbReference type="Proteomes" id="UP000195386"/>
    </source>
</evidence>